<evidence type="ECO:0000313" key="2">
    <source>
        <dbReference type="Proteomes" id="UP000019184"/>
    </source>
</evidence>
<dbReference type="EMBL" id="CBTK010000024">
    <property type="protein sequence ID" value="CDH43463.1"/>
    <property type="molecule type" value="Genomic_DNA"/>
</dbReference>
<comment type="caution">
    <text evidence="1">The sequence shown here is derived from an EMBL/GenBank/DDBJ whole genome shotgun (WGS) entry which is preliminary data.</text>
</comment>
<gene>
    <name evidence="1" type="ORF">BN874_120114</name>
</gene>
<keyword evidence="2" id="KW-1185">Reference proteome</keyword>
<accession>A0A7U7J2G8</accession>
<dbReference type="AlphaFoldDB" id="A0A7U7J2G8"/>
<protein>
    <submittedName>
        <fullName evidence="1">Uncharacterized protein</fullName>
    </submittedName>
</protein>
<evidence type="ECO:0000313" key="1">
    <source>
        <dbReference type="EMBL" id="CDH43463.1"/>
    </source>
</evidence>
<proteinExistence type="predicted"/>
<dbReference type="Proteomes" id="UP000019184">
    <property type="component" value="Unassembled WGS sequence"/>
</dbReference>
<organism evidence="1 2">
    <name type="scientific">Candidatus Contendobacter odensis Run_B_J11</name>
    <dbReference type="NCBI Taxonomy" id="1400861"/>
    <lineage>
        <taxon>Bacteria</taxon>
        <taxon>Pseudomonadati</taxon>
        <taxon>Pseudomonadota</taxon>
        <taxon>Gammaproteobacteria</taxon>
        <taxon>Candidatus Competibacteraceae</taxon>
        <taxon>Candidatus Contendibacter</taxon>
    </lineage>
</organism>
<sequence length="29" mass="3049">MIITLGLRVDDAVIAAERMGCLMNGSIGQ</sequence>
<reference evidence="1 2" key="1">
    <citation type="journal article" date="2014" name="ISME J.">
        <title>Candidatus Competibacter-lineage genomes retrieved from metagenomes reveal functional metabolic diversity.</title>
        <authorList>
            <person name="McIlroy S.J."/>
            <person name="Albertsen M."/>
            <person name="Andresen E.K."/>
            <person name="Saunders A.M."/>
            <person name="Kristiansen R."/>
            <person name="Stokholm-Bjerregaard M."/>
            <person name="Nielsen K.L."/>
            <person name="Nielsen P.H."/>
        </authorList>
    </citation>
    <scope>NUCLEOTIDE SEQUENCE [LARGE SCALE GENOMIC DNA]</scope>
    <source>
        <strain evidence="1 2">Run_B_J11</strain>
    </source>
</reference>
<name>A0A7U7J2G8_9GAMM</name>